<evidence type="ECO:0008006" key="5">
    <source>
        <dbReference type="Google" id="ProtNLM"/>
    </source>
</evidence>
<feature type="compositionally biased region" description="Polar residues" evidence="1">
    <location>
        <begin position="133"/>
        <end position="149"/>
    </location>
</feature>
<dbReference type="Proteomes" id="UP000639338">
    <property type="component" value="Unassembled WGS sequence"/>
</dbReference>
<name>A0A834Y1X6_APHGI</name>
<feature type="signal peptide" evidence="2">
    <location>
        <begin position="1"/>
        <end position="21"/>
    </location>
</feature>
<comment type="caution">
    <text evidence="3">The sequence shown here is derived from an EMBL/GenBank/DDBJ whole genome shotgun (WGS) entry which is preliminary data.</text>
</comment>
<feature type="chain" id="PRO_5032546829" description="Odorant-binding protein" evidence="2">
    <location>
        <begin position="22"/>
        <end position="199"/>
    </location>
</feature>
<reference evidence="3 4" key="1">
    <citation type="submission" date="2020-08" db="EMBL/GenBank/DDBJ databases">
        <title>Aphidius gifuensis genome sequencing and assembly.</title>
        <authorList>
            <person name="Du Z."/>
        </authorList>
    </citation>
    <scope>NUCLEOTIDE SEQUENCE [LARGE SCALE GENOMIC DNA]</scope>
    <source>
        <strain evidence="3">YNYX2018</strain>
        <tissue evidence="3">Adults</tissue>
    </source>
</reference>
<organism evidence="3 4">
    <name type="scientific">Aphidius gifuensis</name>
    <name type="common">Parasitoid wasp</name>
    <dbReference type="NCBI Taxonomy" id="684658"/>
    <lineage>
        <taxon>Eukaryota</taxon>
        <taxon>Metazoa</taxon>
        <taxon>Ecdysozoa</taxon>
        <taxon>Arthropoda</taxon>
        <taxon>Hexapoda</taxon>
        <taxon>Insecta</taxon>
        <taxon>Pterygota</taxon>
        <taxon>Neoptera</taxon>
        <taxon>Endopterygota</taxon>
        <taxon>Hymenoptera</taxon>
        <taxon>Apocrita</taxon>
        <taxon>Ichneumonoidea</taxon>
        <taxon>Braconidae</taxon>
        <taxon>Aphidiinae</taxon>
        <taxon>Aphidius</taxon>
    </lineage>
</organism>
<sequence>MNKLLVFLSNALIIYPMLTFAIPIYERQSVSWQDGSIVQSPCGSDDPCWGYLASVPVHRNNVEDIMHEDPNFLMQAQRRPNIGENVDVLGGDESSSAIRQITNKPVVKKDVFLSRSWGAGGMPFSVLYMNPHGTRQTHQSSDASKQTNESIRKTVDTTLPVVPQKNRVAVRNAGSNQPRKQYSIIPQLFISYGWGPLGK</sequence>
<evidence type="ECO:0000313" key="3">
    <source>
        <dbReference type="EMBL" id="KAF7997845.1"/>
    </source>
</evidence>
<dbReference type="AlphaFoldDB" id="A0A834Y1X6"/>
<feature type="region of interest" description="Disordered" evidence="1">
    <location>
        <begin position="131"/>
        <end position="150"/>
    </location>
</feature>
<evidence type="ECO:0000313" key="4">
    <source>
        <dbReference type="Proteomes" id="UP000639338"/>
    </source>
</evidence>
<keyword evidence="4" id="KW-1185">Reference proteome</keyword>
<evidence type="ECO:0000256" key="1">
    <source>
        <dbReference type="SAM" id="MobiDB-lite"/>
    </source>
</evidence>
<protein>
    <recommendedName>
        <fullName evidence="5">Odorant-binding protein</fullName>
    </recommendedName>
</protein>
<dbReference type="OrthoDB" id="6591549at2759"/>
<dbReference type="EMBL" id="JACMRX010000001">
    <property type="protein sequence ID" value="KAF7997845.1"/>
    <property type="molecule type" value="Genomic_DNA"/>
</dbReference>
<proteinExistence type="predicted"/>
<accession>A0A834Y1X6</accession>
<gene>
    <name evidence="3" type="ORF">HCN44_009243</name>
</gene>
<keyword evidence="2" id="KW-0732">Signal</keyword>
<evidence type="ECO:0000256" key="2">
    <source>
        <dbReference type="SAM" id="SignalP"/>
    </source>
</evidence>